<feature type="region of interest" description="Disordered" evidence="1">
    <location>
        <begin position="955"/>
        <end position="1024"/>
    </location>
</feature>
<dbReference type="PANTHER" id="PTHR23193:SF5">
    <property type="entry name" value="NUCLEAR ENVELOPE PORE MEMBRANE PROTEIN POM 121C-RELATED"/>
    <property type="match status" value="1"/>
</dbReference>
<dbReference type="GO" id="GO:0006606">
    <property type="term" value="P:protein import into nucleus"/>
    <property type="evidence" value="ECO:0007669"/>
    <property type="project" value="TreeGrafter"/>
</dbReference>
<dbReference type="GO" id="GO:0017056">
    <property type="term" value="F:structural constituent of nuclear pore"/>
    <property type="evidence" value="ECO:0007669"/>
    <property type="project" value="TreeGrafter"/>
</dbReference>
<dbReference type="GO" id="GO:0008139">
    <property type="term" value="F:nuclear localization sequence binding"/>
    <property type="evidence" value="ECO:0007669"/>
    <property type="project" value="TreeGrafter"/>
</dbReference>
<feature type="compositionally biased region" description="Low complexity" evidence="1">
    <location>
        <begin position="251"/>
        <end position="273"/>
    </location>
</feature>
<evidence type="ECO:0000313" key="3">
    <source>
        <dbReference type="Proteomes" id="UP001066276"/>
    </source>
</evidence>
<dbReference type="GO" id="GO:0006405">
    <property type="term" value="P:RNA export from nucleus"/>
    <property type="evidence" value="ECO:0007669"/>
    <property type="project" value="TreeGrafter"/>
</dbReference>
<organism evidence="2 3">
    <name type="scientific">Pleurodeles waltl</name>
    <name type="common">Iberian ribbed newt</name>
    <dbReference type="NCBI Taxonomy" id="8319"/>
    <lineage>
        <taxon>Eukaryota</taxon>
        <taxon>Metazoa</taxon>
        <taxon>Chordata</taxon>
        <taxon>Craniata</taxon>
        <taxon>Vertebrata</taxon>
        <taxon>Euteleostomi</taxon>
        <taxon>Amphibia</taxon>
        <taxon>Batrachia</taxon>
        <taxon>Caudata</taxon>
        <taxon>Salamandroidea</taxon>
        <taxon>Salamandridae</taxon>
        <taxon>Pleurodelinae</taxon>
        <taxon>Pleurodeles</taxon>
    </lineage>
</organism>
<feature type="compositionally biased region" description="Low complexity" evidence="1">
    <location>
        <begin position="489"/>
        <end position="501"/>
    </location>
</feature>
<dbReference type="Proteomes" id="UP001066276">
    <property type="component" value="Chromosome 3_1"/>
</dbReference>
<feature type="compositionally biased region" description="Basic residues" evidence="1">
    <location>
        <begin position="1014"/>
        <end position="1024"/>
    </location>
</feature>
<reference evidence="2" key="1">
    <citation type="journal article" date="2022" name="bioRxiv">
        <title>Sequencing and chromosome-scale assembly of the giantPleurodeles waltlgenome.</title>
        <authorList>
            <person name="Brown T."/>
            <person name="Elewa A."/>
            <person name="Iarovenko S."/>
            <person name="Subramanian E."/>
            <person name="Araus A.J."/>
            <person name="Petzold A."/>
            <person name="Susuki M."/>
            <person name="Suzuki K.-i.T."/>
            <person name="Hayashi T."/>
            <person name="Toyoda A."/>
            <person name="Oliveira C."/>
            <person name="Osipova E."/>
            <person name="Leigh N.D."/>
            <person name="Simon A."/>
            <person name="Yun M.H."/>
        </authorList>
    </citation>
    <scope>NUCLEOTIDE SEQUENCE</scope>
    <source>
        <strain evidence="2">20211129_DDA</strain>
        <tissue evidence="2">Liver</tissue>
    </source>
</reference>
<dbReference type="GO" id="GO:0005643">
    <property type="term" value="C:nuclear pore"/>
    <property type="evidence" value="ECO:0007669"/>
    <property type="project" value="TreeGrafter"/>
</dbReference>
<accession>A0AAV7U899</accession>
<feature type="region of interest" description="Disordered" evidence="1">
    <location>
        <begin position="763"/>
        <end position="816"/>
    </location>
</feature>
<dbReference type="InterPro" id="IPR026054">
    <property type="entry name" value="Nucleoporin"/>
</dbReference>
<dbReference type="EMBL" id="JANPWB010000005">
    <property type="protein sequence ID" value="KAJ1185023.1"/>
    <property type="molecule type" value="Genomic_DNA"/>
</dbReference>
<feature type="compositionally biased region" description="Basic and acidic residues" evidence="1">
    <location>
        <begin position="154"/>
        <end position="163"/>
    </location>
</feature>
<feature type="compositionally biased region" description="Polar residues" evidence="1">
    <location>
        <begin position="955"/>
        <end position="977"/>
    </location>
</feature>
<sequence>MGSYLGHPEGGAEGARGQQHRLREALHRPNPAVPSPQRRLSYGEPSSMNRFALTPRRRYPIQQTQYAMTGAMPTVRWDGYQRKNVLTAKNSTVVHSPVTVKIAPPDSKIARSPIFNHLTSPVLKSVTNVSPDPCARETVLNALKASRKRVVEEDITHLDGQENKRRRHDSSGSGQSAFESLVANGSLASLVPKPGILKRTLNSQSTDDNHSKRSRTSSVGSANNTGTAGIPSSVRNAITSSYSSSRGLVKTSRSGPSTSPLSSPSSSRSQTPERPAKKTREDALQQSNASTPKSDGKELQTGKDLPILVEKPNSMNVFTSPSSDGKRKRKMQLLALRRRDPLIMPPPPQLGYSVTAEDLDAEKKAALQYINKALEEEPSAPSSSSTTETMTSRLSLAFTVETSATTASSVGANKSLEIPKEMQKPAATTEPAIAAVPAAASAPIFSVVSSAFPKTQSESKPVATWSVSSNFGELSSGAQSSATSQTTVSVAMPAVSSPSRSTELSKPSPLMRLLLEKPSEESVSAPQPTGITETPTFKPVFGTQPKVDSTTSSASTCTVAPSTATFKPIFGNLTNPAPVSASSSAPFSFGQSIGTAVTSAQTAVPTASSSIFTELAKSASSTTASSTAGSFAEPGPKPSFAFGLQAAANVPSSTVATTAVQPFQFTVAASNTTTTTAAGAFGTNSIFQFSKPTSSTGTVSATSAQPVVTTFGQAPSVTAPVASGFIFGGGPATVSTTANTSQPTTFGSSASFFSSGSSSFTMNPNPSYTTGQTAHPSTTKPANMTFGSTPSPFNFGSSTQQPAQPAFAGTNQPAFGANSQTSFGTAGNTQLSFGAAKPVLSLGQSTSIPAPGFGSGMPQTTSGSVFGSAAQPQFGFPTSSQPGNTSSAFGLGTHSTSTAPSVSGFNFGSGQNAAPTNTSVFGSAPMASSVMSTPNHNATFAFGSTNTSENRLTFGGSSTPTFGQSSTAASSNQSFATPGTPAMGFSTPGPSFGSPAPAFSIGAGSKTSGARQRLQARRQHTRKK</sequence>
<feature type="region of interest" description="Disordered" evidence="1">
    <location>
        <begin position="518"/>
        <end position="555"/>
    </location>
</feature>
<feature type="region of interest" description="Disordered" evidence="1">
    <location>
        <begin position="489"/>
        <end position="508"/>
    </location>
</feature>
<comment type="caution">
    <text evidence="2">The sequence shown here is derived from an EMBL/GenBank/DDBJ whole genome shotgun (WGS) entry which is preliminary data.</text>
</comment>
<feature type="compositionally biased region" description="Basic and acidic residues" evidence="1">
    <location>
        <begin position="274"/>
        <end position="283"/>
    </location>
</feature>
<name>A0AAV7U899_PLEWA</name>
<feature type="compositionally biased region" description="Polar residues" evidence="1">
    <location>
        <begin position="521"/>
        <end position="535"/>
    </location>
</feature>
<feature type="compositionally biased region" description="Polar residues" evidence="1">
    <location>
        <begin position="233"/>
        <end position="246"/>
    </location>
</feature>
<proteinExistence type="predicted"/>
<feature type="compositionally biased region" description="Polar residues" evidence="1">
    <location>
        <begin position="216"/>
        <end position="227"/>
    </location>
</feature>
<feature type="region of interest" description="Disordered" evidence="1">
    <location>
        <begin position="199"/>
        <end position="301"/>
    </location>
</feature>
<keyword evidence="3" id="KW-1185">Reference proteome</keyword>
<protein>
    <submittedName>
        <fullName evidence="2">Uncharacterized protein</fullName>
    </submittedName>
</protein>
<evidence type="ECO:0000313" key="2">
    <source>
        <dbReference type="EMBL" id="KAJ1185023.1"/>
    </source>
</evidence>
<gene>
    <name evidence="2" type="ORF">NDU88_001819</name>
</gene>
<evidence type="ECO:0000256" key="1">
    <source>
        <dbReference type="SAM" id="MobiDB-lite"/>
    </source>
</evidence>
<feature type="region of interest" description="Disordered" evidence="1">
    <location>
        <begin position="154"/>
        <end position="177"/>
    </location>
</feature>
<feature type="compositionally biased region" description="Polar residues" evidence="1">
    <location>
        <begin position="284"/>
        <end position="293"/>
    </location>
</feature>
<dbReference type="AlphaFoldDB" id="A0AAV7U899"/>
<feature type="region of interest" description="Disordered" evidence="1">
    <location>
        <begin position="1"/>
        <end position="47"/>
    </location>
</feature>
<dbReference type="Pfam" id="PF15229">
    <property type="entry name" value="POM121"/>
    <property type="match status" value="1"/>
</dbReference>
<dbReference type="PANTHER" id="PTHR23193">
    <property type="entry name" value="NUCLEAR PORE COMPLEX PROTEIN NUP"/>
    <property type="match status" value="1"/>
</dbReference>